<evidence type="ECO:0000259" key="2">
    <source>
        <dbReference type="Pfam" id="PF22725"/>
    </source>
</evidence>
<dbReference type="PANTHER" id="PTHR43054">
    <property type="match status" value="1"/>
</dbReference>
<gene>
    <name evidence="3" type="ORF">H8707_12575</name>
</gene>
<dbReference type="SUPFAM" id="SSF55347">
    <property type="entry name" value="Glyceraldehyde-3-phosphate dehydrogenase-like, C-terminal domain"/>
    <property type="match status" value="1"/>
</dbReference>
<organism evidence="3 4">
    <name type="scientific">Paratissierella segnis</name>
    <dbReference type="NCBI Taxonomy" id="2763679"/>
    <lineage>
        <taxon>Bacteria</taxon>
        <taxon>Bacillati</taxon>
        <taxon>Bacillota</taxon>
        <taxon>Tissierellia</taxon>
        <taxon>Tissierellales</taxon>
        <taxon>Tissierellaceae</taxon>
        <taxon>Paratissierella</taxon>
    </lineage>
</organism>
<dbReference type="Proteomes" id="UP000601171">
    <property type="component" value="Unassembled WGS sequence"/>
</dbReference>
<dbReference type="RefSeq" id="WP_262430513.1">
    <property type="nucleotide sequence ID" value="NZ_JACRTG010000030.1"/>
</dbReference>
<evidence type="ECO:0000313" key="4">
    <source>
        <dbReference type="Proteomes" id="UP000601171"/>
    </source>
</evidence>
<dbReference type="InterPro" id="IPR000683">
    <property type="entry name" value="Gfo/Idh/MocA-like_OxRdtase_N"/>
</dbReference>
<dbReference type="SUPFAM" id="SSF51735">
    <property type="entry name" value="NAD(P)-binding Rossmann-fold domains"/>
    <property type="match status" value="1"/>
</dbReference>
<dbReference type="Pfam" id="PF22725">
    <property type="entry name" value="GFO_IDH_MocA_C3"/>
    <property type="match status" value="1"/>
</dbReference>
<feature type="domain" description="Gfo/Idh/MocA-like oxidoreductase N-terminal" evidence="1">
    <location>
        <begin position="1"/>
        <end position="116"/>
    </location>
</feature>
<dbReference type="Gene3D" id="3.30.360.10">
    <property type="entry name" value="Dihydrodipicolinate Reductase, domain 2"/>
    <property type="match status" value="1"/>
</dbReference>
<dbReference type="GO" id="GO:0000166">
    <property type="term" value="F:nucleotide binding"/>
    <property type="evidence" value="ECO:0007669"/>
    <property type="project" value="InterPro"/>
</dbReference>
<protein>
    <submittedName>
        <fullName evidence="3">Gfo/Idh/MocA family oxidoreductase</fullName>
    </submittedName>
</protein>
<proteinExistence type="predicted"/>
<reference evidence="3" key="1">
    <citation type="submission" date="2020-08" db="EMBL/GenBank/DDBJ databases">
        <title>Genome public.</title>
        <authorList>
            <person name="Liu C."/>
            <person name="Sun Q."/>
        </authorList>
    </citation>
    <scope>NUCLEOTIDE SEQUENCE</scope>
    <source>
        <strain evidence="3">BX21</strain>
    </source>
</reference>
<feature type="domain" description="GFO/IDH/MocA-like oxidoreductase" evidence="2">
    <location>
        <begin position="137"/>
        <end position="246"/>
    </location>
</feature>
<dbReference type="InterPro" id="IPR036291">
    <property type="entry name" value="NAD(P)-bd_dom_sf"/>
</dbReference>
<dbReference type="InterPro" id="IPR055170">
    <property type="entry name" value="GFO_IDH_MocA-like_dom"/>
</dbReference>
<dbReference type="Gene3D" id="3.40.50.720">
    <property type="entry name" value="NAD(P)-binding Rossmann-like Domain"/>
    <property type="match status" value="1"/>
</dbReference>
<comment type="caution">
    <text evidence="3">The sequence shown here is derived from an EMBL/GenBank/DDBJ whole genome shotgun (WGS) entry which is preliminary data.</text>
</comment>
<dbReference type="Pfam" id="PF01408">
    <property type="entry name" value="GFO_IDH_MocA"/>
    <property type="match status" value="1"/>
</dbReference>
<accession>A0A926ILW2</accession>
<dbReference type="AlphaFoldDB" id="A0A926ILW2"/>
<sequence length="333" mass="37838">MKIGIIGTGRIVRRFLDAISDIDGVDCVALYSRDGIKGMHLANEFKIQTVYTDLFEMLNNINIDFIYVASPNSFHYEHSLKALESGKNVICEKPFTSSFAEAVNLINVAKKKKLFLFEAITTIHLPNYKLVKDNVKRLGNIKIIQSNYSQYSSRYDQLLAGETPNVFNRKFSGGALMDINIYNIHFILGIFGDPQNISYFANKHKNGIDTSGILILEYPDFISTCIGCKDVLGENFVQIQGEKGYIYVEKGSNGCAGFRLILNDGKTERYDIQDKENILYYEIVEFKRIYEEQEYETCYELLEHTKAVIRIATVARRNAGIIFEADKGSIVTK</sequence>
<name>A0A926ILW2_9FIRM</name>
<evidence type="ECO:0000259" key="1">
    <source>
        <dbReference type="Pfam" id="PF01408"/>
    </source>
</evidence>
<keyword evidence="4" id="KW-1185">Reference proteome</keyword>
<evidence type="ECO:0000313" key="3">
    <source>
        <dbReference type="EMBL" id="MBC8589048.1"/>
    </source>
</evidence>
<dbReference type="PANTHER" id="PTHR43054:SF1">
    <property type="entry name" value="SCYLLO-INOSITOL 2-DEHYDROGENASE (NADP(+)) IOLU"/>
    <property type="match status" value="1"/>
</dbReference>
<dbReference type="EMBL" id="JACRTG010000030">
    <property type="protein sequence ID" value="MBC8589048.1"/>
    <property type="molecule type" value="Genomic_DNA"/>
</dbReference>